<dbReference type="SUPFAM" id="SSF52833">
    <property type="entry name" value="Thioredoxin-like"/>
    <property type="match status" value="1"/>
</dbReference>
<dbReference type="Gene3D" id="3.40.30.10">
    <property type="entry name" value="Glutaredoxin"/>
    <property type="match status" value="1"/>
</dbReference>
<dbReference type="PANTHER" id="PTHR43986">
    <property type="entry name" value="ELONGATION FACTOR 1-GAMMA"/>
    <property type="match status" value="1"/>
</dbReference>
<dbReference type="Proteomes" id="UP000694923">
    <property type="component" value="Unplaced"/>
</dbReference>
<accession>A0ABM0S6B2</accession>
<dbReference type="InterPro" id="IPR010987">
    <property type="entry name" value="Glutathione-S-Trfase_C-like"/>
</dbReference>
<dbReference type="InterPro" id="IPR050802">
    <property type="entry name" value="EF-GSTs"/>
</dbReference>
<keyword evidence="3" id="KW-1185">Reference proteome</keyword>
<reference evidence="4" key="1">
    <citation type="submission" date="2025-08" db="UniProtKB">
        <authorList>
            <consortium name="RefSeq"/>
        </authorList>
    </citation>
    <scope>IDENTIFICATION</scope>
</reference>
<protein>
    <submittedName>
        <fullName evidence="4">Elongation factor 1-gamma-like</fullName>
    </submittedName>
</protein>
<organism evidence="3 4">
    <name type="scientific">Galeopterus variegatus</name>
    <name type="common">Malayan flying lemur</name>
    <name type="synonym">Cynocephalus variegatus</name>
    <dbReference type="NCBI Taxonomy" id="482537"/>
    <lineage>
        <taxon>Eukaryota</taxon>
        <taxon>Metazoa</taxon>
        <taxon>Chordata</taxon>
        <taxon>Craniata</taxon>
        <taxon>Vertebrata</taxon>
        <taxon>Euteleostomi</taxon>
        <taxon>Mammalia</taxon>
        <taxon>Eutheria</taxon>
        <taxon>Euarchontoglires</taxon>
        <taxon>Dermoptera</taxon>
        <taxon>Cynocephalidae</taxon>
        <taxon>Galeopterus</taxon>
    </lineage>
</organism>
<feature type="compositionally biased region" description="Polar residues" evidence="1">
    <location>
        <begin position="12"/>
        <end position="21"/>
    </location>
</feature>
<evidence type="ECO:0000256" key="1">
    <source>
        <dbReference type="SAM" id="MobiDB-lite"/>
    </source>
</evidence>
<name>A0ABM0S6B2_GALVR</name>
<dbReference type="Gene3D" id="1.20.1050.10">
    <property type="match status" value="1"/>
</dbReference>
<dbReference type="PANTHER" id="PTHR43986:SF1">
    <property type="entry name" value="ELONGATION FACTOR 1-GAMMA"/>
    <property type="match status" value="1"/>
</dbReference>
<proteinExistence type="predicted"/>
<dbReference type="GeneID" id="103605568"/>
<dbReference type="SUPFAM" id="SSF47616">
    <property type="entry name" value="GST C-terminal domain-like"/>
    <property type="match status" value="1"/>
</dbReference>
<gene>
    <name evidence="4" type="primary">LOC103605568</name>
</gene>
<evidence type="ECO:0000313" key="3">
    <source>
        <dbReference type="Proteomes" id="UP000694923"/>
    </source>
</evidence>
<evidence type="ECO:0000313" key="4">
    <source>
        <dbReference type="RefSeq" id="XP_008588403.1"/>
    </source>
</evidence>
<dbReference type="InterPro" id="IPR004045">
    <property type="entry name" value="Glutathione_S-Trfase_N"/>
</dbReference>
<feature type="domain" description="GST C-terminal" evidence="2">
    <location>
        <begin position="105"/>
        <end position="183"/>
    </location>
</feature>
<feature type="region of interest" description="Disordered" evidence="1">
    <location>
        <begin position="1"/>
        <end position="29"/>
    </location>
</feature>
<feature type="compositionally biased region" description="Basic and acidic residues" evidence="1">
    <location>
        <begin position="1"/>
        <end position="11"/>
    </location>
</feature>
<evidence type="ECO:0000259" key="2">
    <source>
        <dbReference type="PROSITE" id="PS50405"/>
    </source>
</evidence>
<dbReference type="RefSeq" id="XP_008588403.1">
    <property type="nucleotide sequence ID" value="XM_008590181.1"/>
</dbReference>
<sequence length="183" mass="20407">MISSQRDEIKTENASLESHSQISEEIKSQDSVQKSGAFLQYSGAQGHILPTPPHFHFGQTNCPHEFLGKFPVGKFPAFEGNNGCCVFESNAIASYESNEELHGSTPEAAAQVEQWVSFADSDTVPPASMWVFPTLDIMHHNTQATENAEEEVRRILGWLDAHFAWEEAFQHVGKPFNLGKIFK</sequence>
<dbReference type="Pfam" id="PF02798">
    <property type="entry name" value="GST_N"/>
    <property type="match status" value="1"/>
</dbReference>
<dbReference type="InterPro" id="IPR036249">
    <property type="entry name" value="Thioredoxin-like_sf"/>
</dbReference>
<dbReference type="InterPro" id="IPR036282">
    <property type="entry name" value="Glutathione-S-Trfase_C_sf"/>
</dbReference>
<dbReference type="PROSITE" id="PS50405">
    <property type="entry name" value="GST_CTER"/>
    <property type="match status" value="1"/>
</dbReference>